<sequence length="132" mass="14947">MSNDALGQGVRRQKSDDYLRNKACLQRERGLLEPDAAYDSNSVLRAALAVRATLEAVEASPRPLRSRFERQMFFRRVCFLTCSRTPDQAPAAGELPPRLRCNLAVRNTGLFHAAFRCDPRRRLARAEVCELV</sequence>
<dbReference type="AlphaFoldDB" id="A0A9D4PSC7"/>
<accession>A0A9D4PSC7</accession>
<reference evidence="1" key="2">
    <citation type="submission" date="2021-09" db="EMBL/GenBank/DDBJ databases">
        <authorList>
            <person name="Jia N."/>
            <person name="Wang J."/>
            <person name="Shi W."/>
            <person name="Du L."/>
            <person name="Sun Y."/>
            <person name="Zhan W."/>
            <person name="Jiang J."/>
            <person name="Wang Q."/>
            <person name="Zhang B."/>
            <person name="Ji P."/>
            <person name="Sakyi L.B."/>
            <person name="Cui X."/>
            <person name="Yuan T."/>
            <person name="Jiang B."/>
            <person name="Yang W."/>
            <person name="Lam T.T.-Y."/>
            <person name="Chang Q."/>
            <person name="Ding S."/>
            <person name="Wang X."/>
            <person name="Zhu J."/>
            <person name="Ruan X."/>
            <person name="Zhao L."/>
            <person name="Wei J."/>
            <person name="Que T."/>
            <person name="Du C."/>
            <person name="Cheng J."/>
            <person name="Dai P."/>
            <person name="Han X."/>
            <person name="Huang E."/>
            <person name="Gao Y."/>
            <person name="Liu J."/>
            <person name="Shao H."/>
            <person name="Ye R."/>
            <person name="Li L."/>
            <person name="Wei W."/>
            <person name="Wang X."/>
            <person name="Wang C."/>
            <person name="Huo Q."/>
            <person name="Li W."/>
            <person name="Guo W."/>
            <person name="Chen H."/>
            <person name="Chen S."/>
            <person name="Zhou L."/>
            <person name="Zhou L."/>
            <person name="Ni X."/>
            <person name="Tian J."/>
            <person name="Zhou Y."/>
            <person name="Sheng Y."/>
            <person name="Liu T."/>
            <person name="Pan Y."/>
            <person name="Xia L."/>
            <person name="Li J."/>
            <person name="Zhao F."/>
            <person name="Cao W."/>
        </authorList>
    </citation>
    <scope>NUCLEOTIDE SEQUENCE</scope>
    <source>
        <strain evidence="1">Rsan-2018</strain>
        <tissue evidence="1">Larvae</tissue>
    </source>
</reference>
<dbReference type="Proteomes" id="UP000821837">
    <property type="component" value="Chromosome 5"/>
</dbReference>
<reference evidence="1" key="1">
    <citation type="journal article" date="2020" name="Cell">
        <title>Large-Scale Comparative Analyses of Tick Genomes Elucidate Their Genetic Diversity and Vector Capacities.</title>
        <authorList>
            <consortium name="Tick Genome and Microbiome Consortium (TIGMIC)"/>
            <person name="Jia N."/>
            <person name="Wang J."/>
            <person name="Shi W."/>
            <person name="Du L."/>
            <person name="Sun Y."/>
            <person name="Zhan W."/>
            <person name="Jiang J.F."/>
            <person name="Wang Q."/>
            <person name="Zhang B."/>
            <person name="Ji P."/>
            <person name="Bell-Sakyi L."/>
            <person name="Cui X.M."/>
            <person name="Yuan T.T."/>
            <person name="Jiang B.G."/>
            <person name="Yang W.F."/>
            <person name="Lam T.T."/>
            <person name="Chang Q.C."/>
            <person name="Ding S.J."/>
            <person name="Wang X.J."/>
            <person name="Zhu J.G."/>
            <person name="Ruan X.D."/>
            <person name="Zhao L."/>
            <person name="Wei J.T."/>
            <person name="Ye R.Z."/>
            <person name="Que T.C."/>
            <person name="Du C.H."/>
            <person name="Zhou Y.H."/>
            <person name="Cheng J.X."/>
            <person name="Dai P.F."/>
            <person name="Guo W.B."/>
            <person name="Han X.H."/>
            <person name="Huang E.J."/>
            <person name="Li L.F."/>
            <person name="Wei W."/>
            <person name="Gao Y.C."/>
            <person name="Liu J.Z."/>
            <person name="Shao H.Z."/>
            <person name="Wang X."/>
            <person name="Wang C.C."/>
            <person name="Yang T.C."/>
            <person name="Huo Q.B."/>
            <person name="Li W."/>
            <person name="Chen H.Y."/>
            <person name="Chen S.E."/>
            <person name="Zhou L.G."/>
            <person name="Ni X.B."/>
            <person name="Tian J.H."/>
            <person name="Sheng Y."/>
            <person name="Liu T."/>
            <person name="Pan Y.S."/>
            <person name="Xia L.Y."/>
            <person name="Li J."/>
            <person name="Zhao F."/>
            <person name="Cao W.C."/>
        </authorList>
    </citation>
    <scope>NUCLEOTIDE SEQUENCE</scope>
    <source>
        <strain evidence="1">Rsan-2018</strain>
    </source>
</reference>
<name>A0A9D4PSC7_RHISA</name>
<proteinExistence type="predicted"/>
<dbReference type="EMBL" id="JABSTV010001251">
    <property type="protein sequence ID" value="KAH7952033.1"/>
    <property type="molecule type" value="Genomic_DNA"/>
</dbReference>
<protein>
    <submittedName>
        <fullName evidence="1">Uncharacterized protein</fullName>
    </submittedName>
</protein>
<dbReference type="GO" id="GO:0008237">
    <property type="term" value="F:metallopeptidase activity"/>
    <property type="evidence" value="ECO:0007669"/>
    <property type="project" value="InterPro"/>
</dbReference>
<comment type="caution">
    <text evidence="1">The sequence shown here is derived from an EMBL/GenBank/DDBJ whole genome shotgun (WGS) entry which is preliminary data.</text>
</comment>
<dbReference type="SUPFAM" id="SSF55486">
    <property type="entry name" value="Metalloproteases ('zincins'), catalytic domain"/>
    <property type="match status" value="1"/>
</dbReference>
<keyword evidence="2" id="KW-1185">Reference proteome</keyword>
<evidence type="ECO:0000313" key="1">
    <source>
        <dbReference type="EMBL" id="KAH7952033.1"/>
    </source>
</evidence>
<gene>
    <name evidence="1" type="ORF">HPB52_017231</name>
</gene>
<evidence type="ECO:0000313" key="2">
    <source>
        <dbReference type="Proteomes" id="UP000821837"/>
    </source>
</evidence>
<dbReference type="Gene3D" id="3.40.390.10">
    <property type="entry name" value="Collagenase (Catalytic Domain)"/>
    <property type="match status" value="1"/>
</dbReference>
<dbReference type="InterPro" id="IPR024079">
    <property type="entry name" value="MetalloPept_cat_dom_sf"/>
</dbReference>
<organism evidence="1 2">
    <name type="scientific">Rhipicephalus sanguineus</name>
    <name type="common">Brown dog tick</name>
    <name type="synonym">Ixodes sanguineus</name>
    <dbReference type="NCBI Taxonomy" id="34632"/>
    <lineage>
        <taxon>Eukaryota</taxon>
        <taxon>Metazoa</taxon>
        <taxon>Ecdysozoa</taxon>
        <taxon>Arthropoda</taxon>
        <taxon>Chelicerata</taxon>
        <taxon>Arachnida</taxon>
        <taxon>Acari</taxon>
        <taxon>Parasitiformes</taxon>
        <taxon>Ixodida</taxon>
        <taxon>Ixodoidea</taxon>
        <taxon>Ixodidae</taxon>
        <taxon>Rhipicephalinae</taxon>
        <taxon>Rhipicephalus</taxon>
        <taxon>Rhipicephalus</taxon>
    </lineage>
</organism>